<evidence type="ECO:0000313" key="6">
    <source>
        <dbReference type="EMBL" id="SIS05546.1"/>
    </source>
</evidence>
<evidence type="ECO:0000256" key="1">
    <source>
        <dbReference type="ARBA" id="ARBA00009798"/>
    </source>
</evidence>
<dbReference type="EMBL" id="FTNT01000006">
    <property type="protein sequence ID" value="SIS05546.1"/>
    <property type="molecule type" value="Genomic_DNA"/>
</dbReference>
<comment type="similarity">
    <text evidence="1 4">Belongs to the prolyl-tRNA editing family. YbaK/EbsC subfamily.</text>
</comment>
<dbReference type="GO" id="GO:0002161">
    <property type="term" value="F:aminoacyl-tRNA deacylase activity"/>
    <property type="evidence" value="ECO:0007669"/>
    <property type="project" value="InterPro"/>
</dbReference>
<keyword evidence="3 4" id="KW-0456">Lyase</keyword>
<dbReference type="InterPro" id="IPR007214">
    <property type="entry name" value="YbaK/aa-tRNA-synth-assoc-dom"/>
</dbReference>
<dbReference type="GO" id="GO:0016829">
    <property type="term" value="F:lyase activity"/>
    <property type="evidence" value="ECO:0007669"/>
    <property type="project" value="UniProtKB-KW"/>
</dbReference>
<reference evidence="6 7" key="1">
    <citation type="submission" date="2017-01" db="EMBL/GenBank/DDBJ databases">
        <authorList>
            <person name="Mah S.A."/>
            <person name="Swanson W.J."/>
            <person name="Moy G.W."/>
            <person name="Vacquier V.D."/>
        </authorList>
    </citation>
    <scope>NUCLEOTIDE SEQUENCE [LARGE SCALE GENOMIC DNA]</scope>
    <source>
        <strain evidence="6 7">CPCC 203464</strain>
    </source>
</reference>
<evidence type="ECO:0000313" key="7">
    <source>
        <dbReference type="Proteomes" id="UP000186218"/>
    </source>
</evidence>
<dbReference type="PANTHER" id="PTHR30411">
    <property type="entry name" value="CYTOPLASMIC PROTEIN"/>
    <property type="match status" value="1"/>
</dbReference>
<dbReference type="Pfam" id="PF04073">
    <property type="entry name" value="tRNA_edit"/>
    <property type="match status" value="1"/>
</dbReference>
<proteinExistence type="inferred from homology"/>
<dbReference type="InterPro" id="IPR004369">
    <property type="entry name" value="Prolyl-tRNA_editing_YbaK/EbsC"/>
</dbReference>
<dbReference type="Gene3D" id="3.90.960.10">
    <property type="entry name" value="YbaK/aminoacyl-tRNA synthetase-associated domain"/>
    <property type="match status" value="1"/>
</dbReference>
<dbReference type="CDD" id="cd00002">
    <property type="entry name" value="YbaK_deacylase"/>
    <property type="match status" value="1"/>
</dbReference>
<keyword evidence="7" id="KW-1185">Reference proteome</keyword>
<name>A0A1N7FZC8_9NOCA</name>
<dbReference type="AlphaFoldDB" id="A0A1N7FZC8"/>
<feature type="domain" description="YbaK/aminoacyl-tRNA synthetase-associated" evidence="5">
    <location>
        <begin position="36"/>
        <end position="149"/>
    </location>
</feature>
<dbReference type="SUPFAM" id="SSF55826">
    <property type="entry name" value="YbaK/ProRS associated domain"/>
    <property type="match status" value="1"/>
</dbReference>
<keyword evidence="2 4" id="KW-0648">Protein biosynthesis</keyword>
<sequence>MAATPAIAVLERARIPHTVHRYPHHGAGRSFGDDAVDAMVTALGVVPGQVFKTLVISGPDILATAVIPVPAHLSMKATARALGVPRVAMADPAVVTRATGYVLGGVSPLGQRNRLATVVDVSAQQWPTVLCSAGRRGMEIQLSPADLISLCAATTADLTV</sequence>
<organism evidence="6 7">
    <name type="scientific">Williamsia sterculiae</name>
    <dbReference type="NCBI Taxonomy" id="1344003"/>
    <lineage>
        <taxon>Bacteria</taxon>
        <taxon>Bacillati</taxon>
        <taxon>Actinomycetota</taxon>
        <taxon>Actinomycetes</taxon>
        <taxon>Mycobacteriales</taxon>
        <taxon>Nocardiaceae</taxon>
        <taxon>Williamsia</taxon>
    </lineage>
</organism>
<dbReference type="PIRSF" id="PIRSF006181">
    <property type="entry name" value="EbsC_YbaK"/>
    <property type="match status" value="1"/>
</dbReference>
<protein>
    <recommendedName>
        <fullName evidence="4">Cys-tRNA(Pro)/Cys-tRNA(Cys) deacylase</fullName>
        <ecNumber evidence="4">4.2.-.-</ecNumber>
    </recommendedName>
</protein>
<dbReference type="InterPro" id="IPR036754">
    <property type="entry name" value="YbaK/aa-tRNA-synt-asso_dom_sf"/>
</dbReference>
<dbReference type="STRING" id="1344003.SAMN05445060_2433"/>
<evidence type="ECO:0000256" key="3">
    <source>
        <dbReference type="ARBA" id="ARBA00023239"/>
    </source>
</evidence>
<dbReference type="GO" id="GO:0006412">
    <property type="term" value="P:translation"/>
    <property type="evidence" value="ECO:0007669"/>
    <property type="project" value="UniProtKB-KW"/>
</dbReference>
<dbReference type="Proteomes" id="UP000186218">
    <property type="component" value="Unassembled WGS sequence"/>
</dbReference>
<dbReference type="OrthoDB" id="9809296at2"/>
<gene>
    <name evidence="6" type="ORF">SAMN05445060_2433</name>
</gene>
<evidence type="ECO:0000256" key="4">
    <source>
        <dbReference type="PIRNR" id="PIRNR006181"/>
    </source>
</evidence>
<accession>A0A1N7FZC8</accession>
<dbReference type="EC" id="4.2.-.-" evidence="4"/>
<dbReference type="RefSeq" id="WP_076479781.1">
    <property type="nucleotide sequence ID" value="NZ_FTNT01000006.1"/>
</dbReference>
<dbReference type="PANTHER" id="PTHR30411:SF0">
    <property type="entry name" value="CYS-TRNA(PRO)_CYS-TRNA(CYS) DEACYLASE YBAK"/>
    <property type="match status" value="1"/>
</dbReference>
<evidence type="ECO:0000259" key="5">
    <source>
        <dbReference type="Pfam" id="PF04073"/>
    </source>
</evidence>
<evidence type="ECO:0000256" key="2">
    <source>
        <dbReference type="ARBA" id="ARBA00022917"/>
    </source>
</evidence>